<comment type="caution">
    <text evidence="2">The sequence shown here is derived from an EMBL/GenBank/DDBJ whole genome shotgun (WGS) entry which is preliminary data.</text>
</comment>
<feature type="non-terminal residue" evidence="2">
    <location>
        <position position="70"/>
    </location>
</feature>
<keyword evidence="3" id="KW-1185">Reference proteome</keyword>
<evidence type="ECO:0000256" key="1">
    <source>
        <dbReference type="SAM" id="MobiDB-lite"/>
    </source>
</evidence>
<evidence type="ECO:0000313" key="3">
    <source>
        <dbReference type="Proteomes" id="UP001177140"/>
    </source>
</evidence>
<organism evidence="2 3">
    <name type="scientific">Papaver nudicaule</name>
    <name type="common">Iceland poppy</name>
    <dbReference type="NCBI Taxonomy" id="74823"/>
    <lineage>
        <taxon>Eukaryota</taxon>
        <taxon>Viridiplantae</taxon>
        <taxon>Streptophyta</taxon>
        <taxon>Embryophyta</taxon>
        <taxon>Tracheophyta</taxon>
        <taxon>Spermatophyta</taxon>
        <taxon>Magnoliopsida</taxon>
        <taxon>Ranunculales</taxon>
        <taxon>Papaveraceae</taxon>
        <taxon>Papaveroideae</taxon>
        <taxon>Papaver</taxon>
    </lineage>
</organism>
<sequence>IQVDAYAQQVEPNTCQSSSESKRDVQDNPPEVKGTVIDEENPLEEVTKAEESFKFPSSSDKGIFMSCLTQ</sequence>
<feature type="compositionally biased region" description="Polar residues" evidence="1">
    <location>
        <begin position="10"/>
        <end position="19"/>
    </location>
</feature>
<dbReference type="AlphaFoldDB" id="A0AA41VZ14"/>
<evidence type="ECO:0000313" key="2">
    <source>
        <dbReference type="EMBL" id="MCL7050137.1"/>
    </source>
</evidence>
<accession>A0AA41VZ14</accession>
<protein>
    <submittedName>
        <fullName evidence="2">Uncharacterized protein</fullName>
    </submittedName>
</protein>
<gene>
    <name evidence="2" type="ORF">MKW94_019770</name>
</gene>
<proteinExistence type="predicted"/>
<dbReference type="Proteomes" id="UP001177140">
    <property type="component" value="Unassembled WGS sequence"/>
</dbReference>
<feature type="region of interest" description="Disordered" evidence="1">
    <location>
        <begin position="1"/>
        <end position="61"/>
    </location>
</feature>
<dbReference type="EMBL" id="JAJJMA010324088">
    <property type="protein sequence ID" value="MCL7050137.1"/>
    <property type="molecule type" value="Genomic_DNA"/>
</dbReference>
<feature type="non-terminal residue" evidence="2">
    <location>
        <position position="1"/>
    </location>
</feature>
<reference evidence="2" key="1">
    <citation type="submission" date="2022-03" db="EMBL/GenBank/DDBJ databases">
        <title>A functionally conserved STORR gene fusion in Papaver species that diverged 16.8 million years ago.</title>
        <authorList>
            <person name="Catania T."/>
        </authorList>
    </citation>
    <scope>NUCLEOTIDE SEQUENCE</scope>
    <source>
        <strain evidence="2">S-191538</strain>
    </source>
</reference>
<name>A0AA41VZ14_PAPNU</name>